<dbReference type="AlphaFoldDB" id="A0A645DNW2"/>
<evidence type="ECO:0000313" key="1">
    <source>
        <dbReference type="EMBL" id="MPM90788.1"/>
    </source>
</evidence>
<reference evidence="1" key="1">
    <citation type="submission" date="2019-08" db="EMBL/GenBank/DDBJ databases">
        <authorList>
            <person name="Kucharzyk K."/>
            <person name="Murdoch R.W."/>
            <person name="Higgins S."/>
            <person name="Loffler F."/>
        </authorList>
    </citation>
    <scope>NUCLEOTIDE SEQUENCE</scope>
</reference>
<sequence>MRYKNPIPKVERLNLTVMAKEIILERHAKDYYGRQNVRIIIGQSL</sequence>
<proteinExistence type="predicted"/>
<gene>
    <name evidence="1" type="ORF">SDC9_137910</name>
</gene>
<dbReference type="EMBL" id="VSSQ01037947">
    <property type="protein sequence ID" value="MPM90788.1"/>
    <property type="molecule type" value="Genomic_DNA"/>
</dbReference>
<protein>
    <submittedName>
        <fullName evidence="1">Uncharacterized protein</fullName>
    </submittedName>
</protein>
<comment type="caution">
    <text evidence="1">The sequence shown here is derived from an EMBL/GenBank/DDBJ whole genome shotgun (WGS) entry which is preliminary data.</text>
</comment>
<name>A0A645DNW2_9ZZZZ</name>
<organism evidence="1">
    <name type="scientific">bioreactor metagenome</name>
    <dbReference type="NCBI Taxonomy" id="1076179"/>
    <lineage>
        <taxon>unclassified sequences</taxon>
        <taxon>metagenomes</taxon>
        <taxon>ecological metagenomes</taxon>
    </lineage>
</organism>
<accession>A0A645DNW2</accession>